<reference evidence="1" key="2">
    <citation type="submission" date="2020-11" db="EMBL/GenBank/DDBJ databases">
        <authorList>
            <person name="McCartney M.A."/>
            <person name="Auch B."/>
            <person name="Kono T."/>
            <person name="Mallez S."/>
            <person name="Becker A."/>
            <person name="Gohl D.M."/>
            <person name="Silverstein K.A.T."/>
            <person name="Koren S."/>
            <person name="Bechman K.B."/>
            <person name="Herman A."/>
            <person name="Abrahante J.E."/>
            <person name="Garbe J."/>
        </authorList>
    </citation>
    <scope>NUCLEOTIDE SEQUENCE</scope>
    <source>
        <strain evidence="1">Duluth1</strain>
        <tissue evidence="1">Whole animal</tissue>
    </source>
</reference>
<dbReference type="Proteomes" id="UP000828390">
    <property type="component" value="Unassembled WGS sequence"/>
</dbReference>
<organism evidence="1 2">
    <name type="scientific">Dreissena polymorpha</name>
    <name type="common">Zebra mussel</name>
    <name type="synonym">Mytilus polymorpha</name>
    <dbReference type="NCBI Taxonomy" id="45954"/>
    <lineage>
        <taxon>Eukaryota</taxon>
        <taxon>Metazoa</taxon>
        <taxon>Spiralia</taxon>
        <taxon>Lophotrochozoa</taxon>
        <taxon>Mollusca</taxon>
        <taxon>Bivalvia</taxon>
        <taxon>Autobranchia</taxon>
        <taxon>Heteroconchia</taxon>
        <taxon>Euheterodonta</taxon>
        <taxon>Imparidentia</taxon>
        <taxon>Neoheterodontei</taxon>
        <taxon>Myida</taxon>
        <taxon>Dreissenoidea</taxon>
        <taxon>Dreissenidae</taxon>
        <taxon>Dreissena</taxon>
    </lineage>
</organism>
<evidence type="ECO:0000313" key="2">
    <source>
        <dbReference type="Proteomes" id="UP000828390"/>
    </source>
</evidence>
<comment type="caution">
    <text evidence="1">The sequence shown here is derived from an EMBL/GenBank/DDBJ whole genome shotgun (WGS) entry which is preliminary data.</text>
</comment>
<evidence type="ECO:0000313" key="1">
    <source>
        <dbReference type="EMBL" id="KAH3876334.1"/>
    </source>
</evidence>
<dbReference type="AlphaFoldDB" id="A0A9D4MHQ1"/>
<name>A0A9D4MHQ1_DREPO</name>
<protein>
    <submittedName>
        <fullName evidence="1">Uncharacterized protein</fullName>
    </submittedName>
</protein>
<dbReference type="EMBL" id="JAIWYP010000001">
    <property type="protein sequence ID" value="KAH3876334.1"/>
    <property type="molecule type" value="Genomic_DNA"/>
</dbReference>
<gene>
    <name evidence="1" type="ORF">DPMN_000173</name>
</gene>
<proteinExistence type="predicted"/>
<sequence>MGMNVWWSWRISRKQDGGEQTSLTDAQSGHREVTHLSIENNCAAVVSIEFLDDLHQPVFNVKYSHNLQSHRAIDRNIF</sequence>
<keyword evidence="2" id="KW-1185">Reference proteome</keyword>
<accession>A0A9D4MHQ1</accession>
<reference evidence="1" key="1">
    <citation type="journal article" date="2019" name="bioRxiv">
        <title>The Genome of the Zebra Mussel, Dreissena polymorpha: A Resource for Invasive Species Research.</title>
        <authorList>
            <person name="McCartney M.A."/>
            <person name="Auch B."/>
            <person name="Kono T."/>
            <person name="Mallez S."/>
            <person name="Zhang Y."/>
            <person name="Obille A."/>
            <person name="Becker A."/>
            <person name="Abrahante J.E."/>
            <person name="Garbe J."/>
            <person name="Badalamenti J.P."/>
            <person name="Herman A."/>
            <person name="Mangelson H."/>
            <person name="Liachko I."/>
            <person name="Sullivan S."/>
            <person name="Sone E.D."/>
            <person name="Koren S."/>
            <person name="Silverstein K.A.T."/>
            <person name="Beckman K.B."/>
            <person name="Gohl D.M."/>
        </authorList>
    </citation>
    <scope>NUCLEOTIDE SEQUENCE</scope>
    <source>
        <strain evidence="1">Duluth1</strain>
        <tissue evidence="1">Whole animal</tissue>
    </source>
</reference>